<organism evidence="6 7">
    <name type="scientific">Blastochloris viridis</name>
    <name type="common">Rhodopseudomonas viridis</name>
    <dbReference type="NCBI Taxonomy" id="1079"/>
    <lineage>
        <taxon>Bacteria</taxon>
        <taxon>Pseudomonadati</taxon>
        <taxon>Pseudomonadota</taxon>
        <taxon>Alphaproteobacteria</taxon>
        <taxon>Hyphomicrobiales</taxon>
        <taxon>Blastochloridaceae</taxon>
        <taxon>Blastochloris</taxon>
    </lineage>
</organism>
<gene>
    <name evidence="6" type="ORF">DI628_06200</name>
</gene>
<dbReference type="AlphaFoldDB" id="A0A6N4RB95"/>
<accession>A0A6N4RB95</accession>
<dbReference type="Proteomes" id="UP000320948">
    <property type="component" value="Unassembled WGS sequence"/>
</dbReference>
<evidence type="ECO:0000259" key="5">
    <source>
        <dbReference type="Pfam" id="PF04357"/>
    </source>
</evidence>
<dbReference type="Pfam" id="PF11739">
    <property type="entry name" value="YdbH-like"/>
    <property type="match status" value="1"/>
</dbReference>
<comment type="caution">
    <text evidence="6">The sequence shown here is derived from an EMBL/GenBank/DDBJ whole genome shotgun (WGS) entry which is preliminary data.</text>
</comment>
<keyword evidence="3" id="KW-1133">Transmembrane helix</keyword>
<proteinExistence type="predicted"/>
<evidence type="ECO:0000313" key="7">
    <source>
        <dbReference type="Proteomes" id="UP000320948"/>
    </source>
</evidence>
<evidence type="ECO:0000256" key="4">
    <source>
        <dbReference type="ARBA" id="ARBA00023136"/>
    </source>
</evidence>
<dbReference type="GO" id="GO:0097347">
    <property type="term" value="C:TAM protein secretion complex"/>
    <property type="evidence" value="ECO:0007669"/>
    <property type="project" value="TreeGrafter"/>
</dbReference>
<comment type="subcellular location">
    <subcellularLocation>
        <location evidence="1">Membrane</location>
        <topology evidence="1">Single-pass membrane protein</topology>
    </subcellularLocation>
</comment>
<evidence type="ECO:0000256" key="1">
    <source>
        <dbReference type="ARBA" id="ARBA00004167"/>
    </source>
</evidence>
<reference evidence="6 7" key="1">
    <citation type="journal article" date="2017" name="Nat. Commun.">
        <title>In situ click chemistry generation of cyclooxygenase-2 inhibitors.</title>
        <authorList>
            <person name="Bhardwaj A."/>
            <person name="Kaur J."/>
            <person name="Wuest M."/>
            <person name="Wuest F."/>
        </authorList>
    </citation>
    <scope>NUCLEOTIDE SEQUENCE [LARGE SCALE GENOMIC DNA]</scope>
    <source>
        <strain evidence="6">S2_018_000_R2_106</strain>
    </source>
</reference>
<dbReference type="Pfam" id="PF04357">
    <property type="entry name" value="TamB"/>
    <property type="match status" value="1"/>
</dbReference>
<keyword evidence="4" id="KW-0472">Membrane</keyword>
<dbReference type="PANTHER" id="PTHR36985:SF1">
    <property type="entry name" value="TRANSLOCATION AND ASSEMBLY MODULE SUBUNIT TAMB"/>
    <property type="match status" value="1"/>
</dbReference>
<dbReference type="InterPro" id="IPR021730">
    <property type="entry name" value="YdbH"/>
</dbReference>
<evidence type="ECO:0000256" key="3">
    <source>
        <dbReference type="ARBA" id="ARBA00022989"/>
    </source>
</evidence>
<evidence type="ECO:0000313" key="6">
    <source>
        <dbReference type="EMBL" id="TKW60491.1"/>
    </source>
</evidence>
<keyword evidence="2" id="KW-0812">Transmembrane</keyword>
<sequence>MKVLLRVLLVIAALLLVVVLTLVGLWASGAVETLVNRMDVGVRLSGLRGNVVSTLHVDRVEVYDPEGTWLNVEQGDIVWRPLAYFTGTPLLQKVDVAKVDVLRQPRYPATEEEQPEEENGSTFDVLMLVPDSLQIGEVALAEPVMGRAQRVHANAARDGNGYRAEVATLDGPETTLQAFAEGILTENVSASVMLHEAPDGLLARLAGLAKGGISATVIGGMQGDVWRVDGLEATVGASRVNGAGMMWNAGQEVSGTAVLNLVRMQEWPVLAVQKLAGSVNGNVAVSGTLTALDILANVSSTDVGYDTVTAGPVAAHVNARVDTVSPTFAGLATVAGRLNKQFDIDVSATALGSVAEGQGRVSATVIQGKQRFAGSGAGWWRTDAAGVDTLSVRGPGVVVDGTGQIDLATLLAKAKLAVKIDDMRPLGQMAGVDLKGTADAGVVLDIRNEMQVGAADIKALQVDYAPYNVRLRNPTRISWDGAKGYVSPTVLEFAGGVVQVSGTMDAQRIAGGFDVQGLSLAALSADAVSGTLSGRGRITGPVTAPVVTLQASTGVMLSEYPLEATLRGDWRNGLLKADIEAQTKAQNQTFTARGNATVEGGLSVWPFTLGIGPESKIAGAFRGGLPLATLNPMLWEQGLQVGGTVSASVSLAGTVGEPQPRGRVELRGVEVSHADSGICLHDLRADVLGDMAGVRLSGLEAPDGQGGMLTAEGRVELQDAQALDMALNVRDFRLFCGGLASGKIDGGLTVRGTLPDHTVAGKLTVGPLQVQLPGNSREADIPYVEVIRVRPESEPSTVGTETRLNIEVDAPQRIYVRGRGLDAEFGGNIKVTGTAAQSLLNGKLTALRGSFTLIDRTLQLADSALRFEGAIPPSPFLDVKAKTTVRGTELTLAITGQAIEPKIVLTSDPYVPQDEALALLLFGRTLSNISAFEALKLAQAARILSGRDGGGPSLLDRARDTLGVDTLDVGSGEEGGVTVTTGKYLTDNVYLSVSQGAEPENREIKTEIELTPSINANTTVDGVGTQTFGVEWKRDY</sequence>
<evidence type="ECO:0000256" key="2">
    <source>
        <dbReference type="ARBA" id="ARBA00022692"/>
    </source>
</evidence>
<feature type="domain" description="Translocation and assembly module TamB C-terminal" evidence="5">
    <location>
        <begin position="699"/>
        <end position="1036"/>
    </location>
</feature>
<dbReference type="GO" id="GO:0009306">
    <property type="term" value="P:protein secretion"/>
    <property type="evidence" value="ECO:0007669"/>
    <property type="project" value="InterPro"/>
</dbReference>
<dbReference type="PANTHER" id="PTHR36985">
    <property type="entry name" value="TRANSLOCATION AND ASSEMBLY MODULE SUBUNIT TAMB"/>
    <property type="match status" value="1"/>
</dbReference>
<protein>
    <recommendedName>
        <fullName evidence="5">Translocation and assembly module TamB C-terminal domain-containing protein</fullName>
    </recommendedName>
</protein>
<dbReference type="GO" id="GO:0005886">
    <property type="term" value="C:plasma membrane"/>
    <property type="evidence" value="ECO:0007669"/>
    <property type="project" value="InterPro"/>
</dbReference>
<dbReference type="EMBL" id="VAFM01000002">
    <property type="protein sequence ID" value="TKW60491.1"/>
    <property type="molecule type" value="Genomic_DNA"/>
</dbReference>
<dbReference type="InterPro" id="IPR007452">
    <property type="entry name" value="TamB_C"/>
</dbReference>
<name>A0A6N4RB95_BLAVI</name>